<name>A0ABV4HRK0_9GAMM</name>
<feature type="chain" id="PRO_5045454481" description="Nuclear transport factor 2 family protein" evidence="1">
    <location>
        <begin position="22"/>
        <end position="139"/>
    </location>
</feature>
<reference evidence="2 3" key="1">
    <citation type="submission" date="2024-07" db="EMBL/GenBank/DDBJ databases">
        <title>Luteimonas salilacus sp. nov., isolated from the shore soil of Salt Lake in Tibet of China.</title>
        <authorList>
            <person name="Zhang X."/>
            <person name="Li A."/>
        </authorList>
    </citation>
    <scope>NUCLEOTIDE SEQUENCE [LARGE SCALE GENOMIC DNA]</scope>
    <source>
        <strain evidence="2 3">B3-2-R+30</strain>
    </source>
</reference>
<feature type="signal peptide" evidence="1">
    <location>
        <begin position="1"/>
        <end position="21"/>
    </location>
</feature>
<gene>
    <name evidence="2" type="ORF">AB6713_11355</name>
</gene>
<dbReference type="EMBL" id="JBFWIC010000014">
    <property type="protein sequence ID" value="MEZ0475208.1"/>
    <property type="molecule type" value="Genomic_DNA"/>
</dbReference>
<evidence type="ECO:0000313" key="3">
    <source>
        <dbReference type="Proteomes" id="UP001566331"/>
    </source>
</evidence>
<dbReference type="Proteomes" id="UP001566331">
    <property type="component" value="Unassembled WGS sequence"/>
</dbReference>
<evidence type="ECO:0008006" key="4">
    <source>
        <dbReference type="Google" id="ProtNLM"/>
    </source>
</evidence>
<protein>
    <recommendedName>
        <fullName evidence="4">Nuclear transport factor 2 family protein</fullName>
    </recommendedName>
</protein>
<proteinExistence type="predicted"/>
<keyword evidence="1" id="KW-0732">Signal</keyword>
<dbReference type="PROSITE" id="PS51257">
    <property type="entry name" value="PROKAR_LIPOPROTEIN"/>
    <property type="match status" value="1"/>
</dbReference>
<comment type="caution">
    <text evidence="2">The sequence shown here is derived from an EMBL/GenBank/DDBJ whole genome shotgun (WGS) entry which is preliminary data.</text>
</comment>
<evidence type="ECO:0000313" key="2">
    <source>
        <dbReference type="EMBL" id="MEZ0475208.1"/>
    </source>
</evidence>
<sequence length="139" mass="15911">MRIMGKGVLLLLAALALAACASGGKKMSELQRLQYAYSAAIRWGDFEGAWKLVDPEYREANPMTELEFERYNHVQVSAYRERGAQVLDDGTAVREIEIGVINRHNMTERSARYTEQWRYDPETGQWWISNGLPDLWAGQ</sequence>
<accession>A0ABV4HRK0</accession>
<organism evidence="2 3">
    <name type="scientific">Luteimonas salinilitoris</name>
    <dbReference type="NCBI Taxonomy" id="3237697"/>
    <lineage>
        <taxon>Bacteria</taxon>
        <taxon>Pseudomonadati</taxon>
        <taxon>Pseudomonadota</taxon>
        <taxon>Gammaproteobacteria</taxon>
        <taxon>Lysobacterales</taxon>
        <taxon>Lysobacteraceae</taxon>
        <taxon>Luteimonas</taxon>
    </lineage>
</organism>
<dbReference type="RefSeq" id="WP_370564643.1">
    <property type="nucleotide sequence ID" value="NZ_JBFWIB010000009.1"/>
</dbReference>
<evidence type="ECO:0000256" key="1">
    <source>
        <dbReference type="SAM" id="SignalP"/>
    </source>
</evidence>
<keyword evidence="3" id="KW-1185">Reference proteome</keyword>